<reference evidence="1 2" key="1">
    <citation type="journal article" date="2010" name="DNA Res.">
        <title>Bacterial lifestyle in a deep-sea hydrothermal vent chimney revealed by the genome sequence of the thermophilic bacterium Deferribacter desulfuricans SSM1.</title>
        <authorList>
            <person name="Takaki Y."/>
            <person name="Shimamura S."/>
            <person name="Nakagawa S."/>
            <person name="Fukuhara Y."/>
            <person name="Horikawa H."/>
            <person name="Ankai A."/>
            <person name="Harada T."/>
            <person name="Hosoyama A."/>
            <person name="Oguchi A."/>
            <person name="Fukui S."/>
            <person name="Fujita N."/>
            <person name="Takami H."/>
            <person name="Takai K."/>
        </authorList>
    </citation>
    <scope>NUCLEOTIDE SEQUENCE [LARGE SCALE GENOMIC DNA]</scope>
    <source>
        <strain evidence="2">DSM 14783 / JCM 11476 / NBRC 101012 / SSM1</strain>
        <plasmid evidence="2">Plasmid megaplasmid pDF308</plasmid>
    </source>
</reference>
<organism evidence="1 2">
    <name type="scientific">Deferribacter desulfuricans (strain DSM 14783 / JCM 11476 / NBRC 101012 / SSM1)</name>
    <dbReference type="NCBI Taxonomy" id="639282"/>
    <lineage>
        <taxon>Bacteria</taxon>
        <taxon>Pseudomonadati</taxon>
        <taxon>Deferribacterota</taxon>
        <taxon>Deferribacteres</taxon>
        <taxon>Deferribacterales</taxon>
        <taxon>Deferribacteraceae</taxon>
        <taxon>Deferribacter</taxon>
    </lineage>
</organism>
<protein>
    <recommendedName>
        <fullName evidence="3">Competence protein ComFB</fullName>
    </recommendedName>
</protein>
<dbReference type="Proteomes" id="UP000001520">
    <property type="component" value="Plasmid megaplasmid pDF308"/>
</dbReference>
<proteinExistence type="predicted"/>
<gene>
    <name evidence="1" type="ordered locus">DEFDS_P007</name>
</gene>
<accession>D3PEJ3</accession>
<dbReference type="HOGENOM" id="CLU_170941_1_0_0"/>
<evidence type="ECO:0000313" key="2">
    <source>
        <dbReference type="Proteomes" id="UP000001520"/>
    </source>
</evidence>
<keyword evidence="2" id="KW-1185">Reference proteome</keyword>
<evidence type="ECO:0008006" key="3">
    <source>
        <dbReference type="Google" id="ProtNLM"/>
    </source>
</evidence>
<sequence>MLNTNISHNYFVNLNEQRVVALVKRYLSANPQYCSCAGCVTDVIVMTLNQIPPHYIVKDSAAEYAYQKISDSEIIRHIVNNIEIVKKEPKNCLRK</sequence>
<dbReference type="RefSeq" id="WP_013008880.1">
    <property type="nucleotide sequence ID" value="NC_013940.1"/>
</dbReference>
<geneLocation type="plasmid" evidence="1 2">
    <name>megaplasmid pDF308</name>
</geneLocation>
<dbReference type="KEGG" id="ddf:DEFDS_P007"/>
<dbReference type="AlphaFoldDB" id="D3PEJ3"/>
<keyword evidence="1" id="KW-0614">Plasmid</keyword>
<dbReference type="OrthoDB" id="5616024at2"/>
<dbReference type="Pfam" id="PF10719">
    <property type="entry name" value="ComFB"/>
    <property type="match status" value="1"/>
</dbReference>
<dbReference type="EMBL" id="AP011530">
    <property type="protein sequence ID" value="BAI81635.1"/>
    <property type="molecule type" value="Genomic_DNA"/>
</dbReference>
<evidence type="ECO:0000313" key="1">
    <source>
        <dbReference type="EMBL" id="BAI81635.1"/>
    </source>
</evidence>
<name>D3PEJ3_DEFDS</name>
<dbReference type="InterPro" id="IPR019657">
    <property type="entry name" value="ComFB"/>
</dbReference>